<evidence type="ECO:0000313" key="15">
    <source>
        <dbReference type="EMBL" id="KAK7113501.1"/>
    </source>
</evidence>
<feature type="region of interest" description="Disordered" evidence="13">
    <location>
        <begin position="138"/>
        <end position="181"/>
    </location>
</feature>
<dbReference type="PROSITE" id="PS50157">
    <property type="entry name" value="ZINC_FINGER_C2H2_2"/>
    <property type="match status" value="3"/>
</dbReference>
<dbReference type="FunFam" id="3.30.160.60:FF:000061">
    <property type="entry name" value="Transcription factor Sp3"/>
    <property type="match status" value="1"/>
</dbReference>
<keyword evidence="9" id="KW-0804">Transcription</keyword>
<evidence type="ECO:0000256" key="11">
    <source>
        <dbReference type="ARBA" id="ARBA00038409"/>
    </source>
</evidence>
<evidence type="ECO:0000256" key="13">
    <source>
        <dbReference type="SAM" id="MobiDB-lite"/>
    </source>
</evidence>
<keyword evidence="8" id="KW-0010">Activator</keyword>
<evidence type="ECO:0000256" key="9">
    <source>
        <dbReference type="ARBA" id="ARBA00023163"/>
    </source>
</evidence>
<keyword evidence="3" id="KW-0677">Repeat</keyword>
<feature type="compositionally biased region" description="Acidic residues" evidence="13">
    <location>
        <begin position="407"/>
        <end position="427"/>
    </location>
</feature>
<evidence type="ECO:0000256" key="6">
    <source>
        <dbReference type="ARBA" id="ARBA00023015"/>
    </source>
</evidence>
<comment type="similarity">
    <text evidence="11">Belongs to the Sp1 C2H2-type zinc-finger protein family.</text>
</comment>
<dbReference type="SMART" id="SM00355">
    <property type="entry name" value="ZnF_C2H2"/>
    <property type="match status" value="3"/>
</dbReference>
<dbReference type="PROSITE" id="PS00028">
    <property type="entry name" value="ZINC_FINGER_C2H2_1"/>
    <property type="match status" value="3"/>
</dbReference>
<organism evidence="15 16">
    <name type="scientific">Littorina saxatilis</name>
    <dbReference type="NCBI Taxonomy" id="31220"/>
    <lineage>
        <taxon>Eukaryota</taxon>
        <taxon>Metazoa</taxon>
        <taxon>Spiralia</taxon>
        <taxon>Lophotrochozoa</taxon>
        <taxon>Mollusca</taxon>
        <taxon>Gastropoda</taxon>
        <taxon>Caenogastropoda</taxon>
        <taxon>Littorinimorpha</taxon>
        <taxon>Littorinoidea</taxon>
        <taxon>Littorinidae</taxon>
        <taxon>Littorina</taxon>
    </lineage>
</organism>
<feature type="domain" description="C2H2-type" evidence="14">
    <location>
        <begin position="322"/>
        <end position="351"/>
    </location>
</feature>
<evidence type="ECO:0000256" key="3">
    <source>
        <dbReference type="ARBA" id="ARBA00022737"/>
    </source>
</evidence>
<feature type="compositionally biased region" description="Pro residues" evidence="13">
    <location>
        <begin position="156"/>
        <end position="170"/>
    </location>
</feature>
<evidence type="ECO:0000256" key="12">
    <source>
        <dbReference type="PROSITE-ProRule" id="PRU00042"/>
    </source>
</evidence>
<dbReference type="GO" id="GO:0008270">
    <property type="term" value="F:zinc ion binding"/>
    <property type="evidence" value="ECO:0007669"/>
    <property type="project" value="UniProtKB-KW"/>
</dbReference>
<feature type="compositionally biased region" description="Polar residues" evidence="13">
    <location>
        <begin position="386"/>
        <end position="400"/>
    </location>
</feature>
<evidence type="ECO:0000256" key="10">
    <source>
        <dbReference type="ARBA" id="ARBA00023242"/>
    </source>
</evidence>
<protein>
    <recommendedName>
        <fullName evidence="14">C2H2-type domain-containing protein</fullName>
    </recommendedName>
</protein>
<feature type="region of interest" description="Disordered" evidence="13">
    <location>
        <begin position="200"/>
        <end position="243"/>
    </location>
</feature>
<dbReference type="EMBL" id="JBAMIC010000002">
    <property type="protein sequence ID" value="KAK7113501.1"/>
    <property type="molecule type" value="Genomic_DNA"/>
</dbReference>
<keyword evidence="4 12" id="KW-0863">Zinc-finger</keyword>
<dbReference type="GO" id="GO:0005634">
    <property type="term" value="C:nucleus"/>
    <property type="evidence" value="ECO:0007669"/>
    <property type="project" value="UniProtKB-SubCell"/>
</dbReference>
<dbReference type="FunFam" id="3.30.160.60:FF:000026">
    <property type="entry name" value="Transcription factor Sp3"/>
    <property type="match status" value="1"/>
</dbReference>
<feature type="compositionally biased region" description="Basic and acidic residues" evidence="13">
    <location>
        <begin position="368"/>
        <end position="378"/>
    </location>
</feature>
<feature type="compositionally biased region" description="Basic residues" evidence="13">
    <location>
        <begin position="205"/>
        <end position="217"/>
    </location>
</feature>
<evidence type="ECO:0000256" key="1">
    <source>
        <dbReference type="ARBA" id="ARBA00004123"/>
    </source>
</evidence>
<keyword evidence="16" id="KW-1185">Reference proteome</keyword>
<dbReference type="InterPro" id="IPR036236">
    <property type="entry name" value="Znf_C2H2_sf"/>
</dbReference>
<dbReference type="SUPFAM" id="SSF57667">
    <property type="entry name" value="beta-beta-alpha zinc fingers"/>
    <property type="match status" value="2"/>
</dbReference>
<evidence type="ECO:0000256" key="8">
    <source>
        <dbReference type="ARBA" id="ARBA00023159"/>
    </source>
</evidence>
<gene>
    <name evidence="15" type="ORF">V1264_012775</name>
</gene>
<keyword evidence="2" id="KW-0479">Metal-binding</keyword>
<sequence>MTACTILPQYQGISHPLSQEMDISKQRLTAMGPCGRLPTVPEVRRPMPTFLQIPSGWRPTPHPHPHSLQHPLSEINLNSSACVPTSHPHGLPVPVTLSLGSPGGQARSPPSPLEYEMYQARLLQQNMMAAGRGLPVIPPSSVGMPHQHPSASLPSPSVPHHPTPLSPHHPQPSKQLSPPPASEAELSWWSVHSNLGASLSPNALHPHRHPPPPHPHHQLLFPHGPHPHPRLHPHPGLPQHPIPADLGLTGALFPAAFKPATMTPTRRCRRCRCPNCQNSTGGGGSPGKRKQHICHVSGCGKVYGKTSHLKAHLRWHAGERPFVCNWLFCGKSFTRSDELQRHLRTHTGEKRFACTECGKRFMRSDHLSKHVKTHEGRKLAVGAKSPASQASSVEEASLRSSPAHVTDDEDDDIDVDGDVDSDVSDNIDLERVDGSSEGEQQL</sequence>
<dbReference type="GO" id="GO:0000981">
    <property type="term" value="F:DNA-binding transcription factor activity, RNA polymerase II-specific"/>
    <property type="evidence" value="ECO:0007669"/>
    <property type="project" value="TreeGrafter"/>
</dbReference>
<dbReference type="Proteomes" id="UP001374579">
    <property type="component" value="Unassembled WGS sequence"/>
</dbReference>
<name>A0AAN9BVP1_9CAEN</name>
<comment type="caution">
    <text evidence="15">The sequence shown here is derived from an EMBL/GenBank/DDBJ whole genome shotgun (WGS) entry which is preliminary data.</text>
</comment>
<evidence type="ECO:0000256" key="7">
    <source>
        <dbReference type="ARBA" id="ARBA00023125"/>
    </source>
</evidence>
<feature type="region of interest" description="Disordered" evidence="13">
    <location>
        <begin position="368"/>
        <end position="442"/>
    </location>
</feature>
<dbReference type="AlphaFoldDB" id="A0AAN9BVP1"/>
<dbReference type="GO" id="GO:0000978">
    <property type="term" value="F:RNA polymerase II cis-regulatory region sequence-specific DNA binding"/>
    <property type="evidence" value="ECO:0007669"/>
    <property type="project" value="TreeGrafter"/>
</dbReference>
<dbReference type="Pfam" id="PF00096">
    <property type="entry name" value="zf-C2H2"/>
    <property type="match status" value="3"/>
</dbReference>
<reference evidence="15 16" key="1">
    <citation type="submission" date="2024-02" db="EMBL/GenBank/DDBJ databases">
        <title>Chromosome-scale genome assembly of the rough periwinkle Littorina saxatilis.</title>
        <authorList>
            <person name="De Jode A."/>
            <person name="Faria R."/>
            <person name="Formenti G."/>
            <person name="Sims Y."/>
            <person name="Smith T.P."/>
            <person name="Tracey A."/>
            <person name="Wood J.M.D."/>
            <person name="Zagrodzka Z.B."/>
            <person name="Johannesson K."/>
            <person name="Butlin R.K."/>
            <person name="Leder E.H."/>
        </authorList>
    </citation>
    <scope>NUCLEOTIDE SEQUENCE [LARGE SCALE GENOMIC DNA]</scope>
    <source>
        <strain evidence="15">Snail1</strain>
        <tissue evidence="15">Muscle</tissue>
    </source>
</reference>
<dbReference type="PANTHER" id="PTHR23235:SF29">
    <property type="entry name" value="TRANSCRIPTION FACTOR SP5"/>
    <property type="match status" value="1"/>
</dbReference>
<dbReference type="Gene3D" id="3.30.160.60">
    <property type="entry name" value="Classic Zinc Finger"/>
    <property type="match status" value="3"/>
</dbReference>
<dbReference type="InterPro" id="IPR013087">
    <property type="entry name" value="Znf_C2H2_type"/>
</dbReference>
<evidence type="ECO:0000259" key="14">
    <source>
        <dbReference type="PROSITE" id="PS50157"/>
    </source>
</evidence>
<evidence type="ECO:0000256" key="5">
    <source>
        <dbReference type="ARBA" id="ARBA00022833"/>
    </source>
</evidence>
<comment type="subcellular location">
    <subcellularLocation>
        <location evidence="1">Nucleus</location>
    </subcellularLocation>
</comment>
<feature type="domain" description="C2H2-type" evidence="14">
    <location>
        <begin position="352"/>
        <end position="379"/>
    </location>
</feature>
<keyword evidence="10" id="KW-0539">Nucleus</keyword>
<keyword evidence="5" id="KW-0862">Zinc</keyword>
<evidence type="ECO:0000256" key="2">
    <source>
        <dbReference type="ARBA" id="ARBA00022723"/>
    </source>
</evidence>
<accession>A0AAN9BVP1</accession>
<keyword evidence="6" id="KW-0805">Transcription regulation</keyword>
<evidence type="ECO:0000256" key="4">
    <source>
        <dbReference type="ARBA" id="ARBA00022771"/>
    </source>
</evidence>
<dbReference type="PANTHER" id="PTHR23235">
    <property type="entry name" value="KRUEPPEL-LIKE TRANSCRIPTION FACTOR"/>
    <property type="match status" value="1"/>
</dbReference>
<keyword evidence="7" id="KW-0238">DNA-binding</keyword>
<feature type="domain" description="C2H2-type" evidence="14">
    <location>
        <begin position="292"/>
        <end position="321"/>
    </location>
</feature>
<proteinExistence type="inferred from homology"/>
<evidence type="ECO:0000313" key="16">
    <source>
        <dbReference type="Proteomes" id="UP001374579"/>
    </source>
</evidence>
<dbReference type="FunFam" id="3.30.160.60:FF:000014">
    <property type="entry name" value="Transcription factor Sp3"/>
    <property type="match status" value="1"/>
</dbReference>